<dbReference type="GO" id="GO:0051536">
    <property type="term" value="F:iron-sulfur cluster binding"/>
    <property type="evidence" value="ECO:0007669"/>
    <property type="project" value="InterPro"/>
</dbReference>
<evidence type="ECO:0000313" key="2">
    <source>
        <dbReference type="EMBL" id="ATZ18638.1"/>
    </source>
</evidence>
<accession>A0A2K8NZJ5</accession>
<organism evidence="2 3">
    <name type="scientific">Williamsoniiplasma somnilux</name>
    <dbReference type="NCBI Taxonomy" id="215578"/>
    <lineage>
        <taxon>Bacteria</taxon>
        <taxon>Bacillati</taxon>
        <taxon>Mycoplasmatota</taxon>
        <taxon>Mollicutes</taxon>
        <taxon>Entomoplasmatales</taxon>
        <taxon>Williamsoniiplasma</taxon>
    </lineage>
</organism>
<dbReference type="AlphaFoldDB" id="A0A2K8NZJ5"/>
<protein>
    <submittedName>
        <fullName evidence="2">FeS assembly protein</fullName>
    </submittedName>
</protein>
<evidence type="ECO:0000259" key="1">
    <source>
        <dbReference type="Pfam" id="PF01592"/>
    </source>
</evidence>
<keyword evidence="3" id="KW-1185">Reference proteome</keyword>
<gene>
    <name evidence="2" type="primary">sufU</name>
    <name evidence="2" type="ORF">ESOMN_v1c02540</name>
</gene>
<dbReference type="GO" id="GO:0005506">
    <property type="term" value="F:iron ion binding"/>
    <property type="evidence" value="ECO:0007669"/>
    <property type="project" value="InterPro"/>
</dbReference>
<dbReference type="InterPro" id="IPR002871">
    <property type="entry name" value="NIF_FeS_clus_asmbl_NifU_N"/>
</dbReference>
<dbReference type="Pfam" id="PF01592">
    <property type="entry name" value="NifU_N"/>
    <property type="match status" value="1"/>
</dbReference>
<dbReference type="SUPFAM" id="SSF82649">
    <property type="entry name" value="SufE/NifU"/>
    <property type="match status" value="1"/>
</dbReference>
<name>A0A2K8NZJ5_9MOLU</name>
<feature type="domain" description="NIF system FeS cluster assembly NifU N-terminal" evidence="1">
    <location>
        <begin position="11"/>
        <end position="105"/>
    </location>
</feature>
<dbReference type="KEGG" id="esx:ESOMN_v1c02540"/>
<dbReference type="CDD" id="cd06664">
    <property type="entry name" value="IscU_like"/>
    <property type="match status" value="1"/>
</dbReference>
<evidence type="ECO:0000313" key="3">
    <source>
        <dbReference type="Proteomes" id="UP000232230"/>
    </source>
</evidence>
<proteinExistence type="predicted"/>
<dbReference type="Proteomes" id="UP000232230">
    <property type="component" value="Chromosome"/>
</dbReference>
<dbReference type="Gene3D" id="3.90.1010.10">
    <property type="match status" value="1"/>
</dbReference>
<reference evidence="2 3" key="1">
    <citation type="submission" date="2017-11" db="EMBL/GenBank/DDBJ databases">
        <title>Genome sequence of Entomoplasma somnilux PYAN-1 (ATCC 49194).</title>
        <authorList>
            <person name="Lo W.-S."/>
            <person name="Gasparich G.E."/>
            <person name="Kuo C.-H."/>
        </authorList>
    </citation>
    <scope>NUCLEOTIDE SEQUENCE [LARGE SCALE GENOMIC DNA]</scope>
    <source>
        <strain evidence="2 3">PYAN-1</strain>
    </source>
</reference>
<dbReference type="GO" id="GO:0016226">
    <property type="term" value="P:iron-sulfur cluster assembly"/>
    <property type="evidence" value="ECO:0007669"/>
    <property type="project" value="InterPro"/>
</dbReference>
<dbReference type="EMBL" id="CP024965">
    <property type="protein sequence ID" value="ATZ18638.1"/>
    <property type="molecule type" value="Genomic_DNA"/>
</dbReference>
<sequence>MEQYTDQELRKIIINHYTESKNRGFTNSSNSLKIDLNSPTCSDELTLEIEIENTILRSLKFEGSACVIATAAADMIINKLLNKNKSQALAIITNFEDLIKLGKQDAFENDSLLAFKNVHKQRNRIMCATLLSDGIKKFLQEN</sequence>
<dbReference type="RefSeq" id="WP_024863869.1">
    <property type="nucleotide sequence ID" value="NZ_CP024965.1"/>
</dbReference>